<feature type="compositionally biased region" description="Low complexity" evidence="1">
    <location>
        <begin position="166"/>
        <end position="175"/>
    </location>
</feature>
<accession>A0A2P8DVN0</accession>
<organism evidence="2 3">
    <name type="scientific">Haloactinopolyspora alba</name>
    <dbReference type="NCBI Taxonomy" id="648780"/>
    <lineage>
        <taxon>Bacteria</taxon>
        <taxon>Bacillati</taxon>
        <taxon>Actinomycetota</taxon>
        <taxon>Actinomycetes</taxon>
        <taxon>Jiangellales</taxon>
        <taxon>Jiangellaceae</taxon>
        <taxon>Haloactinopolyspora</taxon>
    </lineage>
</organism>
<proteinExistence type="predicted"/>
<gene>
    <name evidence="2" type="ORF">CLV30_11428</name>
</gene>
<comment type="caution">
    <text evidence="2">The sequence shown here is derived from an EMBL/GenBank/DDBJ whole genome shotgun (WGS) entry which is preliminary data.</text>
</comment>
<dbReference type="Proteomes" id="UP000243528">
    <property type="component" value="Unassembled WGS sequence"/>
</dbReference>
<dbReference type="EMBL" id="PYGE01000014">
    <property type="protein sequence ID" value="PSL01298.1"/>
    <property type="molecule type" value="Genomic_DNA"/>
</dbReference>
<evidence type="ECO:0000313" key="3">
    <source>
        <dbReference type="Proteomes" id="UP000243528"/>
    </source>
</evidence>
<reference evidence="2 3" key="1">
    <citation type="submission" date="2018-03" db="EMBL/GenBank/DDBJ databases">
        <title>Genomic Encyclopedia of Archaeal and Bacterial Type Strains, Phase II (KMG-II): from individual species to whole genera.</title>
        <authorList>
            <person name="Goeker M."/>
        </authorList>
    </citation>
    <scope>NUCLEOTIDE SEQUENCE [LARGE SCALE GENOMIC DNA]</scope>
    <source>
        <strain evidence="2 3">DSM 45211</strain>
    </source>
</reference>
<keyword evidence="3" id="KW-1185">Reference proteome</keyword>
<name>A0A2P8DVN0_9ACTN</name>
<protein>
    <submittedName>
        <fullName evidence="2">Uncharacterized protein</fullName>
    </submittedName>
</protein>
<dbReference type="RefSeq" id="WP_205740549.1">
    <property type="nucleotide sequence ID" value="NZ_ML142899.1"/>
</dbReference>
<feature type="region of interest" description="Disordered" evidence="1">
    <location>
        <begin position="150"/>
        <end position="175"/>
    </location>
</feature>
<evidence type="ECO:0000313" key="2">
    <source>
        <dbReference type="EMBL" id="PSL01298.1"/>
    </source>
</evidence>
<evidence type="ECO:0000256" key="1">
    <source>
        <dbReference type="SAM" id="MobiDB-lite"/>
    </source>
</evidence>
<dbReference type="AlphaFoldDB" id="A0A2P8DVN0"/>
<sequence length="175" mass="18165">MTRRGTDRTGRTAHAVRPVRPSLSRAAIAGVAATVLSGAPSTMHALATGRDPFAATRAAGTLVPGRRDRPGLAPGAVVHVLVSATWTTVLSTVERRRHLGPAGGMLAGAADAVVDLELAGRRYPAIRSLPRWPQWLDHLAFGAVVGAMTGSASPTPGAPARRQNRQRVAVRPSGP</sequence>